<evidence type="ECO:0000256" key="2">
    <source>
        <dbReference type="RuleBase" id="RU363015"/>
    </source>
</evidence>
<proteinExistence type="inferred from homology"/>
<dbReference type="OrthoDB" id="9801098at2"/>
<dbReference type="Proteomes" id="UP000251993">
    <property type="component" value="Chromosome"/>
</dbReference>
<keyword evidence="2" id="KW-0203">Cytokinin biosynthesis</keyword>
<dbReference type="InterPro" id="IPR052341">
    <property type="entry name" value="LOG_family_nucleotidases"/>
</dbReference>
<dbReference type="EMBL" id="CP030850">
    <property type="protein sequence ID" value="AXE17453.1"/>
    <property type="molecule type" value="Genomic_DNA"/>
</dbReference>
<reference evidence="3 4" key="1">
    <citation type="submission" date="2018-07" db="EMBL/GenBank/DDBJ databases">
        <title>Genome sequencing of Runella.</title>
        <authorList>
            <person name="Baek M.-G."/>
            <person name="Yi H."/>
        </authorList>
    </citation>
    <scope>NUCLEOTIDE SEQUENCE [LARGE SCALE GENOMIC DNA]</scope>
    <source>
        <strain evidence="3 4">HYN0085</strain>
    </source>
</reference>
<dbReference type="GO" id="GO:0005829">
    <property type="term" value="C:cytosol"/>
    <property type="evidence" value="ECO:0007669"/>
    <property type="project" value="TreeGrafter"/>
</dbReference>
<dbReference type="Pfam" id="PF03641">
    <property type="entry name" value="Lysine_decarbox"/>
    <property type="match status" value="1"/>
</dbReference>
<dbReference type="GO" id="GO:0009691">
    <property type="term" value="P:cytokinin biosynthetic process"/>
    <property type="evidence" value="ECO:0007669"/>
    <property type="project" value="UniProtKB-UniRule"/>
</dbReference>
<dbReference type="Gene3D" id="3.40.50.450">
    <property type="match status" value="1"/>
</dbReference>
<dbReference type="AlphaFoldDB" id="A0A344TFN2"/>
<dbReference type="InterPro" id="IPR031100">
    <property type="entry name" value="LOG_fam"/>
</dbReference>
<dbReference type="EC" id="3.2.2.n1" evidence="2"/>
<dbReference type="KEGG" id="run:DR864_06775"/>
<gene>
    <name evidence="3" type="ORF">DR864_06775</name>
</gene>
<evidence type="ECO:0000313" key="4">
    <source>
        <dbReference type="Proteomes" id="UP000251993"/>
    </source>
</evidence>
<evidence type="ECO:0000313" key="3">
    <source>
        <dbReference type="EMBL" id="AXE17453.1"/>
    </source>
</evidence>
<comment type="similarity">
    <text evidence="2">Belongs to the LOG family.</text>
</comment>
<protein>
    <recommendedName>
        <fullName evidence="2">Cytokinin riboside 5'-monophosphate phosphoribohydrolase</fullName>
        <ecNumber evidence="2">3.2.2.n1</ecNumber>
    </recommendedName>
</protein>
<organism evidence="3 4">
    <name type="scientific">Runella rosea</name>
    <dbReference type="NCBI Taxonomy" id="2259595"/>
    <lineage>
        <taxon>Bacteria</taxon>
        <taxon>Pseudomonadati</taxon>
        <taxon>Bacteroidota</taxon>
        <taxon>Cytophagia</taxon>
        <taxon>Cytophagales</taxon>
        <taxon>Spirosomataceae</taxon>
        <taxon>Runella</taxon>
    </lineage>
</organism>
<keyword evidence="4" id="KW-1185">Reference proteome</keyword>
<dbReference type="GO" id="GO:0008714">
    <property type="term" value="F:AMP nucleosidase activity"/>
    <property type="evidence" value="ECO:0007669"/>
    <property type="project" value="UniProtKB-EC"/>
</dbReference>
<dbReference type="NCBIfam" id="TIGR00730">
    <property type="entry name" value="Rossman fold protein, TIGR00730 family"/>
    <property type="match status" value="1"/>
</dbReference>
<dbReference type="PANTHER" id="PTHR43393">
    <property type="entry name" value="CYTOKININ RIBOSIDE 5'-MONOPHOSPHATE PHOSPHORIBOHYDROLASE"/>
    <property type="match status" value="1"/>
</dbReference>
<accession>A0A344TFN2</accession>
<dbReference type="InterPro" id="IPR005269">
    <property type="entry name" value="LOG"/>
</dbReference>
<dbReference type="RefSeq" id="WP_114066238.1">
    <property type="nucleotide sequence ID" value="NZ_CP030850.1"/>
</dbReference>
<name>A0A344TFN2_9BACT</name>
<comment type="catalytic activity">
    <reaction evidence="1">
        <text>AMP + H2O = D-ribose 5-phosphate + adenine</text>
        <dbReference type="Rhea" id="RHEA:20129"/>
        <dbReference type="ChEBI" id="CHEBI:15377"/>
        <dbReference type="ChEBI" id="CHEBI:16708"/>
        <dbReference type="ChEBI" id="CHEBI:78346"/>
        <dbReference type="ChEBI" id="CHEBI:456215"/>
        <dbReference type="EC" id="3.2.2.4"/>
    </reaction>
</comment>
<keyword evidence="2" id="KW-0378">Hydrolase</keyword>
<dbReference type="SUPFAM" id="SSF102405">
    <property type="entry name" value="MCP/YpsA-like"/>
    <property type="match status" value="1"/>
</dbReference>
<sequence>MTDKQPQSPFIDQRKGYYFLEGPKSRRSEFVFLLEVVWEFFKGIRALHFVGPCVTVFGSARFKEGSIYYEQARVLGRRISQELGLTIMTGGGPGIMEAANRGAFESGGRSVGCNIQLPFEQKENPYMEKWVKIKYFFIRKVLLVKYSYAFVIMPGGVGTMDELFETLTLIQTGVIHNFPMVVIGKEYYTPMISMLQKMADQGTISPKDLDLLKVTDDMEEAIEHIRVYLTANFQIQKRRRPIWWLLEKR</sequence>
<evidence type="ECO:0000256" key="1">
    <source>
        <dbReference type="ARBA" id="ARBA00000274"/>
    </source>
</evidence>
<dbReference type="PANTHER" id="PTHR43393:SF3">
    <property type="entry name" value="LYSINE DECARBOXYLASE-LIKE PROTEIN"/>
    <property type="match status" value="1"/>
</dbReference>